<proteinExistence type="predicted"/>
<dbReference type="RefSeq" id="XP_041199368.1">
    <property type="nucleotide sequence ID" value="XM_041339233.1"/>
</dbReference>
<sequence length="294" mass="31802">MLVNSCRAAGPLSHQHAAHPEVHPIPTSAQPIPPSFSQYPPLLPLQYLPPLLCSILPPLHCSTLPPLQYPPNLPQPGARGGPIDNPDGDMEDDPHADDDYNNDGPFGTPLGNALDTLDRDFEMCGDDDDDGLEVNSSWCCVISLDSPPKVVGHKRQYAASPSPPCASTNSFILPCKAQTPMYHSCEAFGSASPGSHAPLKLPLSLGILCSHSSPSSTTSSLAYISSDYWILPTASQMSLSAKPQSSVSLKKKRTSVVDMEGQISMLNDEIKSMHSDMSERRELRNEHYALKMNY</sequence>
<comment type="caution">
    <text evidence="2">The sequence shown here is derived from an EMBL/GenBank/DDBJ whole genome shotgun (WGS) entry which is preliminary data.</text>
</comment>
<evidence type="ECO:0000313" key="3">
    <source>
        <dbReference type="Proteomes" id="UP000807769"/>
    </source>
</evidence>
<dbReference type="Proteomes" id="UP000807769">
    <property type="component" value="Unassembled WGS sequence"/>
</dbReference>
<name>A0A9P7EMH1_9AGAM</name>
<evidence type="ECO:0000313" key="2">
    <source>
        <dbReference type="EMBL" id="KAG1826115.1"/>
    </source>
</evidence>
<dbReference type="AlphaFoldDB" id="A0A9P7EMH1"/>
<feature type="region of interest" description="Disordered" evidence="1">
    <location>
        <begin position="67"/>
        <end position="106"/>
    </location>
</feature>
<feature type="compositionally biased region" description="Acidic residues" evidence="1">
    <location>
        <begin position="86"/>
        <end position="101"/>
    </location>
</feature>
<dbReference type="GeneID" id="64633249"/>
<keyword evidence="3" id="KW-1185">Reference proteome</keyword>
<feature type="region of interest" description="Disordered" evidence="1">
    <location>
        <begin position="1"/>
        <end position="23"/>
    </location>
</feature>
<reference evidence="2" key="1">
    <citation type="journal article" date="2020" name="New Phytol.">
        <title>Comparative genomics reveals dynamic genome evolution in host specialist ectomycorrhizal fungi.</title>
        <authorList>
            <person name="Lofgren L.A."/>
            <person name="Nguyen N.H."/>
            <person name="Vilgalys R."/>
            <person name="Ruytinx J."/>
            <person name="Liao H.L."/>
            <person name="Branco S."/>
            <person name="Kuo A."/>
            <person name="LaButti K."/>
            <person name="Lipzen A."/>
            <person name="Andreopoulos W."/>
            <person name="Pangilinan J."/>
            <person name="Riley R."/>
            <person name="Hundley H."/>
            <person name="Na H."/>
            <person name="Barry K."/>
            <person name="Grigoriev I.V."/>
            <person name="Stajich J.E."/>
            <person name="Kennedy P.G."/>
        </authorList>
    </citation>
    <scope>NUCLEOTIDE SEQUENCE</scope>
    <source>
        <strain evidence="2">MN1</strain>
    </source>
</reference>
<organism evidence="2 3">
    <name type="scientific">Suillus subaureus</name>
    <dbReference type="NCBI Taxonomy" id="48587"/>
    <lineage>
        <taxon>Eukaryota</taxon>
        <taxon>Fungi</taxon>
        <taxon>Dikarya</taxon>
        <taxon>Basidiomycota</taxon>
        <taxon>Agaricomycotina</taxon>
        <taxon>Agaricomycetes</taxon>
        <taxon>Agaricomycetidae</taxon>
        <taxon>Boletales</taxon>
        <taxon>Suillineae</taxon>
        <taxon>Suillaceae</taxon>
        <taxon>Suillus</taxon>
    </lineage>
</organism>
<gene>
    <name evidence="2" type="ORF">BJ212DRAFT_1475453</name>
</gene>
<accession>A0A9P7EMH1</accession>
<dbReference type="EMBL" id="JABBWG010000002">
    <property type="protein sequence ID" value="KAG1826115.1"/>
    <property type="molecule type" value="Genomic_DNA"/>
</dbReference>
<dbReference type="OrthoDB" id="2693146at2759"/>
<protein>
    <submittedName>
        <fullName evidence="2">Uncharacterized protein</fullName>
    </submittedName>
</protein>
<evidence type="ECO:0000256" key="1">
    <source>
        <dbReference type="SAM" id="MobiDB-lite"/>
    </source>
</evidence>